<keyword evidence="1 2" id="KW-0690">Ribosome biogenesis</keyword>
<evidence type="ECO:0000313" key="5">
    <source>
        <dbReference type="EMBL" id="VFJ99859.1"/>
    </source>
</evidence>
<dbReference type="GO" id="GO:0043024">
    <property type="term" value="F:ribosomal small subunit binding"/>
    <property type="evidence" value="ECO:0007669"/>
    <property type="project" value="TreeGrafter"/>
</dbReference>
<reference evidence="3" key="1">
    <citation type="submission" date="2019-02" db="EMBL/GenBank/DDBJ databases">
        <authorList>
            <person name="Gruber-Vodicka R. H."/>
            <person name="Seah K. B. B."/>
        </authorList>
    </citation>
    <scope>NUCLEOTIDE SEQUENCE</scope>
    <source>
        <strain evidence="5">BECK_SA2B12</strain>
        <strain evidence="3">BECK_SA2B15</strain>
        <strain evidence="4">BECK_SA2B20</strain>
    </source>
</reference>
<protein>
    <recommendedName>
        <fullName evidence="2">Ribosome-binding factor A</fullName>
    </recommendedName>
</protein>
<dbReference type="SUPFAM" id="SSF89919">
    <property type="entry name" value="Ribosome-binding factor A, RbfA"/>
    <property type="match status" value="1"/>
</dbReference>
<proteinExistence type="inferred from homology"/>
<gene>
    <name evidence="2" type="primary">rbfA</name>
    <name evidence="3" type="ORF">BECKH772A_GA0070896_100396</name>
    <name evidence="4" type="ORF">BECKH772B_GA0070898_100376</name>
    <name evidence="5" type="ORF">BECKH772C_GA0070978_100366</name>
</gene>
<comment type="function">
    <text evidence="2">One of several proteins that assist in the late maturation steps of the functional core of the 30S ribosomal subunit. Associates with free 30S ribosomal subunits (but not with 30S subunits that are part of 70S ribosomes or polysomes). Required for efficient processing of 16S rRNA. May interact with the 5'-terminal helix region of 16S rRNA.</text>
</comment>
<dbReference type="AlphaFoldDB" id="A0A450UHV5"/>
<evidence type="ECO:0000313" key="3">
    <source>
        <dbReference type="EMBL" id="VFJ92109.1"/>
    </source>
</evidence>
<name>A0A450UHV5_9GAMM</name>
<dbReference type="InterPro" id="IPR023799">
    <property type="entry name" value="RbfA_dom_sf"/>
</dbReference>
<dbReference type="InterPro" id="IPR000238">
    <property type="entry name" value="RbfA"/>
</dbReference>
<dbReference type="EMBL" id="CAADFJ010000036">
    <property type="protein sequence ID" value="VFJ99859.1"/>
    <property type="molecule type" value="Genomic_DNA"/>
</dbReference>
<comment type="subcellular location">
    <subcellularLocation>
        <location evidence="2">Cytoplasm</location>
    </subcellularLocation>
</comment>
<dbReference type="PROSITE" id="PS01319">
    <property type="entry name" value="RBFA"/>
    <property type="match status" value="1"/>
</dbReference>
<accession>A0A450UHV5</accession>
<dbReference type="PANTHER" id="PTHR33515">
    <property type="entry name" value="RIBOSOME-BINDING FACTOR A, CHLOROPLASTIC-RELATED"/>
    <property type="match status" value="1"/>
</dbReference>
<dbReference type="GO" id="GO:0005829">
    <property type="term" value="C:cytosol"/>
    <property type="evidence" value="ECO:0007669"/>
    <property type="project" value="TreeGrafter"/>
</dbReference>
<dbReference type="Gene3D" id="3.30.300.20">
    <property type="match status" value="1"/>
</dbReference>
<dbReference type="GO" id="GO:0030490">
    <property type="term" value="P:maturation of SSU-rRNA"/>
    <property type="evidence" value="ECO:0007669"/>
    <property type="project" value="UniProtKB-UniRule"/>
</dbReference>
<dbReference type="NCBIfam" id="TIGR00082">
    <property type="entry name" value="rbfA"/>
    <property type="match status" value="1"/>
</dbReference>
<comment type="subunit">
    <text evidence="2">Monomer. Binds 30S ribosomal subunits, but not 50S ribosomal subunits or 70S ribosomes.</text>
</comment>
<dbReference type="InterPro" id="IPR020053">
    <property type="entry name" value="Ribosome-bd_factorA_CS"/>
</dbReference>
<keyword evidence="2" id="KW-0963">Cytoplasm</keyword>
<organism evidence="3">
    <name type="scientific">Candidatus Kentrum eta</name>
    <dbReference type="NCBI Taxonomy" id="2126337"/>
    <lineage>
        <taxon>Bacteria</taxon>
        <taxon>Pseudomonadati</taxon>
        <taxon>Pseudomonadota</taxon>
        <taxon>Gammaproteobacteria</taxon>
        <taxon>Candidatus Kentrum</taxon>
    </lineage>
</organism>
<evidence type="ECO:0000256" key="2">
    <source>
        <dbReference type="HAMAP-Rule" id="MF_00003"/>
    </source>
</evidence>
<dbReference type="EMBL" id="CAADFI010000037">
    <property type="protein sequence ID" value="VFJ93005.1"/>
    <property type="molecule type" value="Genomic_DNA"/>
</dbReference>
<dbReference type="PANTHER" id="PTHR33515:SF1">
    <property type="entry name" value="RIBOSOME-BINDING FACTOR A, CHLOROPLASTIC-RELATED"/>
    <property type="match status" value="1"/>
</dbReference>
<dbReference type="InterPro" id="IPR015946">
    <property type="entry name" value="KH_dom-like_a/b"/>
</dbReference>
<sequence length="122" mass="13867">MPREFSRSERVAYQIQRELALLMTKETSDPRLRGLTISEVEINADLTEVTVYITGKEPEKTEETLAALGWASGFFRKNLARRLRVRGVPKLKFAYDHSFDRASHLLALIDKAVASDDSVEAR</sequence>
<comment type="similarity">
    <text evidence="2">Belongs to the RbfA family.</text>
</comment>
<dbReference type="HAMAP" id="MF_00003">
    <property type="entry name" value="RbfA"/>
    <property type="match status" value="1"/>
</dbReference>
<evidence type="ECO:0000313" key="4">
    <source>
        <dbReference type="EMBL" id="VFJ93005.1"/>
    </source>
</evidence>
<dbReference type="EMBL" id="CAADFG010000039">
    <property type="protein sequence ID" value="VFJ92109.1"/>
    <property type="molecule type" value="Genomic_DNA"/>
</dbReference>
<evidence type="ECO:0000256" key="1">
    <source>
        <dbReference type="ARBA" id="ARBA00022517"/>
    </source>
</evidence>
<dbReference type="Pfam" id="PF02033">
    <property type="entry name" value="RBFA"/>
    <property type="match status" value="1"/>
</dbReference>